<dbReference type="PANTHER" id="PTHR30427">
    <property type="entry name" value="TRANSCRIPTIONAL ACTIVATOR PROTEIN LYSR"/>
    <property type="match status" value="1"/>
</dbReference>
<proteinExistence type="inferred from homology"/>
<dbReference type="PANTHER" id="PTHR30427:SF1">
    <property type="entry name" value="TRANSCRIPTIONAL ACTIVATOR PROTEIN LYSR"/>
    <property type="match status" value="1"/>
</dbReference>
<keyword evidence="4" id="KW-0804">Transcription</keyword>
<dbReference type="PROSITE" id="PS50931">
    <property type="entry name" value="HTH_LYSR"/>
    <property type="match status" value="1"/>
</dbReference>
<evidence type="ECO:0000256" key="3">
    <source>
        <dbReference type="ARBA" id="ARBA00023125"/>
    </source>
</evidence>
<evidence type="ECO:0000259" key="5">
    <source>
        <dbReference type="PROSITE" id="PS50931"/>
    </source>
</evidence>
<evidence type="ECO:0000256" key="4">
    <source>
        <dbReference type="ARBA" id="ARBA00023163"/>
    </source>
</evidence>
<gene>
    <name evidence="6" type="ORF">H0I76_11340</name>
</gene>
<comment type="caution">
    <text evidence="6">The sequence shown here is derived from an EMBL/GenBank/DDBJ whole genome shotgun (WGS) entry which is preliminary data.</text>
</comment>
<dbReference type="AlphaFoldDB" id="A0A8J7SHL7"/>
<dbReference type="Pfam" id="PF03466">
    <property type="entry name" value="LysR_substrate"/>
    <property type="match status" value="1"/>
</dbReference>
<organism evidence="6 7">
    <name type="scientific">Thermohalobaculum xanthum</name>
    <dbReference type="NCBI Taxonomy" id="2753746"/>
    <lineage>
        <taxon>Bacteria</taxon>
        <taxon>Pseudomonadati</taxon>
        <taxon>Pseudomonadota</taxon>
        <taxon>Alphaproteobacteria</taxon>
        <taxon>Rhodobacterales</taxon>
        <taxon>Paracoccaceae</taxon>
        <taxon>Thermohalobaculum</taxon>
    </lineage>
</organism>
<comment type="similarity">
    <text evidence="1">Belongs to the LysR transcriptional regulatory family.</text>
</comment>
<dbReference type="GO" id="GO:0010628">
    <property type="term" value="P:positive regulation of gene expression"/>
    <property type="evidence" value="ECO:0007669"/>
    <property type="project" value="TreeGrafter"/>
</dbReference>
<keyword evidence="7" id="KW-1185">Reference proteome</keyword>
<reference evidence="6" key="1">
    <citation type="submission" date="2020-12" db="EMBL/GenBank/DDBJ databases">
        <title>Bacterial taxonomy.</title>
        <authorList>
            <person name="Pan X."/>
        </authorList>
    </citation>
    <scope>NUCLEOTIDE SEQUENCE</scope>
    <source>
        <strain evidence="6">M0105</strain>
    </source>
</reference>
<dbReference type="Gene3D" id="3.40.190.290">
    <property type="match status" value="1"/>
</dbReference>
<sequence length="303" mass="33650">MTIRLRQLEAFRAVAQAGSMTRAAQQLDISQPAVSRLLASFSETVGFPLFERQGGRLVPTQEARYLLREVARLLDGIDHIHQLTQELSARKTGHLRIACLPGFATSHLPAVLARFLSDRPGVSVTLEPDRPERILEWIIGEQYDCGITDGFEGHPAVECKTVAMRTVCILPRGHELEARSEVWPEDLAGERMIHTRRDSVFFRELSEAFAARRVQIPGVIETRQFTAACMLVAEGAGVSVVSEMDARGYEDRGLTIRPFRPAVPHRLALLRPTHSRASMITLEFLETFLDSLAPFRADGAAAA</sequence>
<dbReference type="SUPFAM" id="SSF46785">
    <property type="entry name" value="Winged helix' DNA-binding domain"/>
    <property type="match status" value="1"/>
</dbReference>
<dbReference type="GO" id="GO:0009089">
    <property type="term" value="P:lysine biosynthetic process via diaminopimelate"/>
    <property type="evidence" value="ECO:0007669"/>
    <property type="project" value="TreeGrafter"/>
</dbReference>
<evidence type="ECO:0000256" key="2">
    <source>
        <dbReference type="ARBA" id="ARBA00023015"/>
    </source>
</evidence>
<evidence type="ECO:0000313" key="7">
    <source>
        <dbReference type="Proteomes" id="UP000655420"/>
    </source>
</evidence>
<dbReference type="GO" id="GO:0043565">
    <property type="term" value="F:sequence-specific DNA binding"/>
    <property type="evidence" value="ECO:0007669"/>
    <property type="project" value="TreeGrafter"/>
</dbReference>
<evidence type="ECO:0000256" key="1">
    <source>
        <dbReference type="ARBA" id="ARBA00009437"/>
    </source>
</evidence>
<dbReference type="Gene3D" id="1.10.10.10">
    <property type="entry name" value="Winged helix-like DNA-binding domain superfamily/Winged helix DNA-binding domain"/>
    <property type="match status" value="1"/>
</dbReference>
<dbReference type="InterPro" id="IPR000847">
    <property type="entry name" value="LysR_HTH_N"/>
</dbReference>
<dbReference type="Proteomes" id="UP000655420">
    <property type="component" value="Unassembled WGS sequence"/>
</dbReference>
<dbReference type="PRINTS" id="PR00039">
    <property type="entry name" value="HTHLYSR"/>
</dbReference>
<evidence type="ECO:0000313" key="6">
    <source>
        <dbReference type="EMBL" id="MBK0399785.1"/>
    </source>
</evidence>
<dbReference type="RefSeq" id="WP_200609977.1">
    <property type="nucleotide sequence ID" value="NZ_JAEHHL010000006.1"/>
</dbReference>
<dbReference type="Pfam" id="PF00126">
    <property type="entry name" value="HTH_1"/>
    <property type="match status" value="1"/>
</dbReference>
<accession>A0A8J7SHL7</accession>
<protein>
    <submittedName>
        <fullName evidence="6">LysR family transcriptional regulator</fullName>
    </submittedName>
</protein>
<dbReference type="InterPro" id="IPR036388">
    <property type="entry name" value="WH-like_DNA-bd_sf"/>
</dbReference>
<dbReference type="SUPFAM" id="SSF53850">
    <property type="entry name" value="Periplasmic binding protein-like II"/>
    <property type="match status" value="1"/>
</dbReference>
<dbReference type="InterPro" id="IPR005119">
    <property type="entry name" value="LysR_subst-bd"/>
</dbReference>
<feature type="domain" description="HTH lysR-type" evidence="5">
    <location>
        <begin position="3"/>
        <end position="60"/>
    </location>
</feature>
<keyword evidence="2" id="KW-0805">Transcription regulation</keyword>
<dbReference type="GO" id="GO:0003700">
    <property type="term" value="F:DNA-binding transcription factor activity"/>
    <property type="evidence" value="ECO:0007669"/>
    <property type="project" value="InterPro"/>
</dbReference>
<name>A0A8J7SHL7_9RHOB</name>
<dbReference type="EMBL" id="JAEHHL010000006">
    <property type="protein sequence ID" value="MBK0399785.1"/>
    <property type="molecule type" value="Genomic_DNA"/>
</dbReference>
<dbReference type="InterPro" id="IPR036390">
    <property type="entry name" value="WH_DNA-bd_sf"/>
</dbReference>
<keyword evidence="3" id="KW-0238">DNA-binding</keyword>